<evidence type="ECO:0000256" key="4">
    <source>
        <dbReference type="ARBA" id="ARBA00022833"/>
    </source>
</evidence>
<keyword evidence="4" id="KW-0862">Zinc</keyword>
<dbReference type="Gene3D" id="3.60.15.10">
    <property type="entry name" value="Ribonuclease Z/Hydroxyacylglutathione hydrolase-like"/>
    <property type="match status" value="1"/>
</dbReference>
<accession>A0A1C7N273</accession>
<dbReference type="OrthoDB" id="17458at2759"/>
<dbReference type="PANTHER" id="PTHR23131">
    <property type="entry name" value="ENDORIBONUCLEASE LACTB2"/>
    <property type="match status" value="1"/>
</dbReference>
<evidence type="ECO:0000256" key="1">
    <source>
        <dbReference type="ARBA" id="ARBA00007749"/>
    </source>
</evidence>
<evidence type="ECO:0000259" key="5">
    <source>
        <dbReference type="SMART" id="SM00849"/>
    </source>
</evidence>
<protein>
    <submittedName>
        <fullName evidence="6">Beta-lactamase-like protein 2</fullName>
    </submittedName>
</protein>
<dbReference type="Gene3D" id="1.10.10.10">
    <property type="entry name" value="Winged helix-like DNA-binding domain superfamily/Winged helix DNA-binding domain"/>
    <property type="match status" value="1"/>
</dbReference>
<dbReference type="SMART" id="SM00849">
    <property type="entry name" value="Lactamase_B"/>
    <property type="match status" value="1"/>
</dbReference>
<dbReference type="FunFam" id="3.60.15.10:FF:000041">
    <property type="entry name" value="Metallo-beta-lactamase domain protein"/>
    <property type="match status" value="1"/>
</dbReference>
<dbReference type="SUPFAM" id="SSF56281">
    <property type="entry name" value="Metallo-hydrolase/oxidoreductase"/>
    <property type="match status" value="1"/>
</dbReference>
<comment type="caution">
    <text evidence="6">The sequence shown here is derived from an EMBL/GenBank/DDBJ whole genome shotgun (WGS) entry which is preliminary data.</text>
</comment>
<keyword evidence="2" id="KW-0479">Metal-binding</keyword>
<keyword evidence="3" id="KW-0378">Hydrolase</keyword>
<dbReference type="InterPro" id="IPR047921">
    <property type="entry name" value="LACTB2-like_MBL-fold"/>
</dbReference>
<dbReference type="Pfam" id="PF00753">
    <property type="entry name" value="Lactamase_B"/>
    <property type="match status" value="1"/>
</dbReference>
<dbReference type="GO" id="GO:0046872">
    <property type="term" value="F:metal ion binding"/>
    <property type="evidence" value="ECO:0007669"/>
    <property type="project" value="UniProtKB-KW"/>
</dbReference>
<evidence type="ECO:0000256" key="3">
    <source>
        <dbReference type="ARBA" id="ARBA00022801"/>
    </source>
</evidence>
<dbReference type="CDD" id="cd07722">
    <property type="entry name" value="LACTB2-like_MBL-fold"/>
    <property type="match status" value="1"/>
</dbReference>
<sequence length="330" mass="37424">MAEASVQSNLPVLPDFEQLSDRVWRLIYLHQTGTNTYLVGLGQRKVLIDCGDGHPGYVPLLIRSLQSIHPNAYISDILISHGHKDHWGGLNDILTSELNKNRKIQVHKYPLSEDARLLKYMTTFPTSAELIDLEDGQLFEIDQDTHVRVMHTPGHCEDHCSFYLEQEKVLFTADCILGHGSVAFDDLKEYMNSLQHIRNLNPGRLYPGHGQVVEDSLQKIDQYFSMRLAKEKLIIDTMIQNKDTPMSAYDIVEATSNNAKKKLEGYILISAAIVIGLHLIKLFSDGKAELVHPEEFVKAKGIDPYNSANVVDILHEKWRYIGDIHTISKL</sequence>
<comment type="similarity">
    <text evidence="1">Belongs to the metallo-beta-lactamase superfamily.</text>
</comment>
<dbReference type="InterPro" id="IPR036866">
    <property type="entry name" value="RibonucZ/Hydroxyglut_hydro"/>
</dbReference>
<reference evidence="6 7" key="1">
    <citation type="submission" date="2016-03" db="EMBL/GenBank/DDBJ databases">
        <title>Choanephora cucurbitarum.</title>
        <authorList>
            <person name="Min B."/>
            <person name="Park H."/>
            <person name="Park J.-H."/>
            <person name="Shin H.-D."/>
            <person name="Choi I.-G."/>
        </authorList>
    </citation>
    <scope>NUCLEOTIDE SEQUENCE [LARGE SCALE GENOMIC DNA]</scope>
    <source>
        <strain evidence="6 7">KUS-F28377</strain>
    </source>
</reference>
<evidence type="ECO:0000313" key="7">
    <source>
        <dbReference type="Proteomes" id="UP000093000"/>
    </source>
</evidence>
<dbReference type="PANTHER" id="PTHR23131:SF0">
    <property type="entry name" value="ENDORIBONUCLEASE LACTB2"/>
    <property type="match status" value="1"/>
</dbReference>
<dbReference type="Proteomes" id="UP000093000">
    <property type="component" value="Unassembled WGS sequence"/>
</dbReference>
<dbReference type="STRING" id="101091.A0A1C7N273"/>
<evidence type="ECO:0000313" key="6">
    <source>
        <dbReference type="EMBL" id="OBZ82729.1"/>
    </source>
</evidence>
<proteinExistence type="inferred from homology"/>
<evidence type="ECO:0000256" key="2">
    <source>
        <dbReference type="ARBA" id="ARBA00022723"/>
    </source>
</evidence>
<name>A0A1C7N273_9FUNG</name>
<feature type="domain" description="Metallo-beta-lactamase" evidence="5">
    <location>
        <begin position="33"/>
        <end position="209"/>
    </location>
</feature>
<dbReference type="InterPro" id="IPR036388">
    <property type="entry name" value="WH-like_DNA-bd_sf"/>
</dbReference>
<dbReference type="GO" id="GO:0016787">
    <property type="term" value="F:hydrolase activity"/>
    <property type="evidence" value="ECO:0007669"/>
    <property type="project" value="UniProtKB-KW"/>
</dbReference>
<dbReference type="InterPro" id="IPR050662">
    <property type="entry name" value="Sec-metab_biosynth-thioest"/>
</dbReference>
<dbReference type="AlphaFoldDB" id="A0A1C7N273"/>
<dbReference type="EMBL" id="LUGH01000801">
    <property type="protein sequence ID" value="OBZ82729.1"/>
    <property type="molecule type" value="Genomic_DNA"/>
</dbReference>
<dbReference type="InterPro" id="IPR001279">
    <property type="entry name" value="Metallo-B-lactamas"/>
</dbReference>
<keyword evidence="7" id="KW-1185">Reference proteome</keyword>
<organism evidence="6 7">
    <name type="scientific">Choanephora cucurbitarum</name>
    <dbReference type="NCBI Taxonomy" id="101091"/>
    <lineage>
        <taxon>Eukaryota</taxon>
        <taxon>Fungi</taxon>
        <taxon>Fungi incertae sedis</taxon>
        <taxon>Mucoromycota</taxon>
        <taxon>Mucoromycotina</taxon>
        <taxon>Mucoromycetes</taxon>
        <taxon>Mucorales</taxon>
        <taxon>Mucorineae</taxon>
        <taxon>Choanephoraceae</taxon>
        <taxon>Choanephoroideae</taxon>
        <taxon>Choanephora</taxon>
    </lineage>
</organism>
<dbReference type="InParanoid" id="A0A1C7N273"/>
<dbReference type="GO" id="GO:0044550">
    <property type="term" value="P:secondary metabolite biosynthetic process"/>
    <property type="evidence" value="ECO:0007669"/>
    <property type="project" value="TreeGrafter"/>
</dbReference>
<gene>
    <name evidence="6" type="primary">lactb2_0</name>
    <name evidence="6" type="ORF">A0J61_09221</name>
</gene>